<sequence length="63" mass="7007">MCEGKLDALSQMMAEHMSLPFPPGVRGLDKRRSHQAGTTRWTLLRGPNGLDPGSTSRTRRQSK</sequence>
<organism evidence="2 3">
    <name type="scientific">Peterkaempfera bronchialis</name>
    <dbReference type="NCBI Taxonomy" id="2126346"/>
    <lineage>
        <taxon>Bacteria</taxon>
        <taxon>Bacillati</taxon>
        <taxon>Actinomycetota</taxon>
        <taxon>Actinomycetes</taxon>
        <taxon>Kitasatosporales</taxon>
        <taxon>Streptomycetaceae</taxon>
        <taxon>Peterkaempfera</taxon>
    </lineage>
</organism>
<accession>A0A345SRX3</accession>
<gene>
    <name evidence="2" type="ORF">C7M71_002315</name>
</gene>
<dbReference type="EMBL" id="CP031264">
    <property type="protein sequence ID" value="AXI76478.1"/>
    <property type="molecule type" value="Genomic_DNA"/>
</dbReference>
<evidence type="ECO:0000256" key="1">
    <source>
        <dbReference type="SAM" id="MobiDB-lite"/>
    </source>
</evidence>
<dbReference type="Proteomes" id="UP000249340">
    <property type="component" value="Chromosome"/>
</dbReference>
<dbReference type="AlphaFoldDB" id="A0A345SRX3"/>
<dbReference type="OrthoDB" id="3478973at2"/>
<dbReference type="KEGG" id="stri:C7M71_002315"/>
<evidence type="ECO:0000313" key="3">
    <source>
        <dbReference type="Proteomes" id="UP000249340"/>
    </source>
</evidence>
<keyword evidence="3" id="KW-1185">Reference proteome</keyword>
<protein>
    <submittedName>
        <fullName evidence="2">Uncharacterized protein</fullName>
    </submittedName>
</protein>
<evidence type="ECO:0000313" key="2">
    <source>
        <dbReference type="EMBL" id="AXI76478.1"/>
    </source>
</evidence>
<proteinExistence type="predicted"/>
<reference evidence="3" key="1">
    <citation type="submission" date="2018-07" db="EMBL/GenBank/DDBJ databases">
        <title>Streptacidiphilus bronchialis DSM 106435 chromosome.</title>
        <authorList>
            <person name="Batra D."/>
            <person name="Gulvik C.A."/>
        </authorList>
    </citation>
    <scope>NUCLEOTIDE SEQUENCE [LARGE SCALE GENOMIC DNA]</scope>
    <source>
        <strain evidence="3">DSM 106435</strain>
    </source>
</reference>
<name>A0A345SRX3_9ACTN</name>
<feature type="region of interest" description="Disordered" evidence="1">
    <location>
        <begin position="20"/>
        <end position="63"/>
    </location>
</feature>